<evidence type="ECO:0000256" key="1">
    <source>
        <dbReference type="SAM" id="MobiDB-lite"/>
    </source>
</evidence>
<feature type="region of interest" description="Disordered" evidence="1">
    <location>
        <begin position="1"/>
        <end position="31"/>
    </location>
</feature>
<dbReference type="EMBL" id="PUIQ01000009">
    <property type="protein sequence ID" value="PQP19735.1"/>
    <property type="molecule type" value="Genomic_DNA"/>
</dbReference>
<name>A0A2S8IYF2_BURCE</name>
<dbReference type="Gene3D" id="3.30.50.20">
    <property type="entry name" value="prophage-derive protein ybcO"/>
    <property type="match status" value="1"/>
</dbReference>
<dbReference type="Proteomes" id="UP000238206">
    <property type="component" value="Unassembled WGS sequence"/>
</dbReference>
<dbReference type="AlphaFoldDB" id="A0A2S8IYF2"/>
<evidence type="ECO:0000313" key="2">
    <source>
        <dbReference type="EMBL" id="PQP19735.1"/>
    </source>
</evidence>
<organism evidence="2 3">
    <name type="scientific">Burkholderia cepacia</name>
    <name type="common">Pseudomonas cepacia</name>
    <dbReference type="NCBI Taxonomy" id="292"/>
    <lineage>
        <taxon>Bacteria</taxon>
        <taxon>Pseudomonadati</taxon>
        <taxon>Pseudomonadota</taxon>
        <taxon>Betaproteobacteria</taxon>
        <taxon>Burkholderiales</taxon>
        <taxon>Burkholderiaceae</taxon>
        <taxon>Burkholderia</taxon>
        <taxon>Burkholderia cepacia complex</taxon>
    </lineage>
</organism>
<protein>
    <recommendedName>
        <fullName evidence="4">DUF1364 domain-containing protein</fullName>
    </recommendedName>
</protein>
<evidence type="ECO:0008006" key="4">
    <source>
        <dbReference type="Google" id="ProtNLM"/>
    </source>
</evidence>
<accession>A0A2S8IYF2</accession>
<sequence>MQRKAPDPAARDEKPAKRRKPSRPKKATGEDAKYLAACRGEPCYLLIPGVCPRRPADETVVPAHRNEGKGMGLKVADELTVPACYWCHAEYDQGHKLTRDEKRETWNDGFRRWVPARNEKMGIRL</sequence>
<comment type="caution">
    <text evidence="2">The sequence shown here is derived from an EMBL/GenBank/DDBJ whole genome shotgun (WGS) entry which is preliminary data.</text>
</comment>
<feature type="compositionally biased region" description="Basic residues" evidence="1">
    <location>
        <begin position="16"/>
        <end position="26"/>
    </location>
</feature>
<reference evidence="2 3" key="1">
    <citation type="submission" date="2018-02" db="EMBL/GenBank/DDBJ databases">
        <title>Draft genome sequencing of Burkholderia cepacia Y14-15.</title>
        <authorList>
            <person name="Zheng B.-X."/>
        </authorList>
    </citation>
    <scope>NUCLEOTIDE SEQUENCE [LARGE SCALE GENOMIC DNA]</scope>
    <source>
        <strain evidence="2 3">Y14-15</strain>
    </source>
</reference>
<gene>
    <name evidence="2" type="ORF">C5615_09670</name>
</gene>
<dbReference type="Pfam" id="PF07102">
    <property type="entry name" value="YbcO"/>
    <property type="match status" value="1"/>
</dbReference>
<evidence type="ECO:0000313" key="3">
    <source>
        <dbReference type="Proteomes" id="UP000238206"/>
    </source>
</evidence>
<feature type="compositionally biased region" description="Basic and acidic residues" evidence="1">
    <location>
        <begin position="1"/>
        <end position="15"/>
    </location>
</feature>
<proteinExistence type="predicted"/>
<dbReference type="InterPro" id="IPR010774">
    <property type="entry name" value="YbcO"/>
</dbReference>